<name>A0ABW2ING3_9PROT</name>
<keyword evidence="1" id="KW-1133">Transmembrane helix</keyword>
<evidence type="ECO:0000313" key="4">
    <source>
        <dbReference type="Proteomes" id="UP001596492"/>
    </source>
</evidence>
<dbReference type="SMART" id="SM00978">
    <property type="entry name" value="Tim44"/>
    <property type="match status" value="1"/>
</dbReference>
<proteinExistence type="predicted"/>
<feature type="transmembrane region" description="Helical" evidence="1">
    <location>
        <begin position="6"/>
        <end position="24"/>
    </location>
</feature>
<organism evidence="3 4">
    <name type="scientific">Hirschia litorea</name>
    <dbReference type="NCBI Taxonomy" id="1199156"/>
    <lineage>
        <taxon>Bacteria</taxon>
        <taxon>Pseudomonadati</taxon>
        <taxon>Pseudomonadota</taxon>
        <taxon>Alphaproteobacteria</taxon>
        <taxon>Hyphomonadales</taxon>
        <taxon>Hyphomonadaceae</taxon>
        <taxon>Hirschia</taxon>
    </lineage>
</organism>
<dbReference type="SUPFAM" id="SSF54427">
    <property type="entry name" value="NTF2-like"/>
    <property type="match status" value="1"/>
</dbReference>
<dbReference type="EMBL" id="JBHTBR010000005">
    <property type="protein sequence ID" value="MFC7292350.1"/>
    <property type="molecule type" value="Genomic_DNA"/>
</dbReference>
<sequence length="199" mass="21674">MIDIELIIFAAVAVFVLSRLYIVLGKKTGAEPPPSVIREAAKNRVSGEDNADVSSIRPAFTGPGAAAMEEISRMDRLFTPTDFVRKSKKAYEMIVEAFAEGDKKTLSNLLVDDVYEAYVSAIDAREESGAEPLRLMRLKSAEIADAEIIDGSIGQVSVSFEAQLSDGENLRTAKEIWTFERALKESNPAWLLAGVSEAS</sequence>
<dbReference type="InterPro" id="IPR007379">
    <property type="entry name" value="Tim44-like_dom"/>
</dbReference>
<protein>
    <submittedName>
        <fullName evidence="3">Tim44/TimA family putative adaptor protein</fullName>
    </submittedName>
</protein>
<gene>
    <name evidence="3" type="ORF">ACFQS8_12030</name>
</gene>
<accession>A0ABW2ING3</accession>
<dbReference type="Pfam" id="PF04280">
    <property type="entry name" value="Tim44"/>
    <property type="match status" value="1"/>
</dbReference>
<dbReference type="InterPro" id="IPR032710">
    <property type="entry name" value="NTF2-like_dom_sf"/>
</dbReference>
<feature type="domain" description="Tim44-like" evidence="2">
    <location>
        <begin position="64"/>
        <end position="197"/>
    </location>
</feature>
<dbReference type="RefSeq" id="WP_382167713.1">
    <property type="nucleotide sequence ID" value="NZ_JBHTBR010000005.1"/>
</dbReference>
<evidence type="ECO:0000313" key="3">
    <source>
        <dbReference type="EMBL" id="MFC7292350.1"/>
    </source>
</evidence>
<keyword evidence="1" id="KW-0812">Transmembrane</keyword>
<reference evidence="4" key="1">
    <citation type="journal article" date="2019" name="Int. J. Syst. Evol. Microbiol.">
        <title>The Global Catalogue of Microorganisms (GCM) 10K type strain sequencing project: providing services to taxonomists for standard genome sequencing and annotation.</title>
        <authorList>
            <consortium name="The Broad Institute Genomics Platform"/>
            <consortium name="The Broad Institute Genome Sequencing Center for Infectious Disease"/>
            <person name="Wu L."/>
            <person name="Ma J."/>
        </authorList>
    </citation>
    <scope>NUCLEOTIDE SEQUENCE [LARGE SCALE GENOMIC DNA]</scope>
    <source>
        <strain evidence="4">CCUG 51308</strain>
    </source>
</reference>
<evidence type="ECO:0000259" key="2">
    <source>
        <dbReference type="SMART" id="SM00978"/>
    </source>
</evidence>
<evidence type="ECO:0000256" key="1">
    <source>
        <dbReference type="SAM" id="Phobius"/>
    </source>
</evidence>
<dbReference type="Gene3D" id="3.10.450.240">
    <property type="match status" value="1"/>
</dbReference>
<keyword evidence="4" id="KW-1185">Reference proteome</keyword>
<comment type="caution">
    <text evidence="3">The sequence shown here is derived from an EMBL/GenBank/DDBJ whole genome shotgun (WGS) entry which is preliminary data.</text>
</comment>
<dbReference type="Proteomes" id="UP001596492">
    <property type="component" value="Unassembled WGS sequence"/>
</dbReference>
<dbReference type="NCBIfam" id="NF033779">
    <property type="entry name" value="Tim44_TimA_adap"/>
    <property type="match status" value="1"/>
</dbReference>
<keyword evidence="1" id="KW-0472">Membrane</keyword>